<gene>
    <name evidence="7" type="ORF">SAMN04488500_10491</name>
</gene>
<dbReference type="Pfam" id="PF02518">
    <property type="entry name" value="HATPase_c"/>
    <property type="match status" value="1"/>
</dbReference>
<evidence type="ECO:0000256" key="4">
    <source>
        <dbReference type="ARBA" id="ARBA00023012"/>
    </source>
</evidence>
<dbReference type="EC" id="2.7.13.3" evidence="2"/>
<dbReference type="PANTHER" id="PTHR43065:SF47">
    <property type="match status" value="1"/>
</dbReference>
<sequence length="511" mass="55337">MGRGDIEGALLVLFFFAIAVATPLASFLISKQNSSVFFSISWLALCAGTSLFAQMGIKSVFVEATLFWDYITLVFTYLLPAALYSLIDQSLSQGSHKWLARMSRLHIVYVVAALVGVAANIVTAATAVNVFGSITAITGLFVFGVVVKKAIQGNLSARIIAVGLSLLAVSIDASLLAKEVGIAWPVHYTPHWGLGIIILTFLLMLRLQLLAEILSNRKILARTWRSVSSTGCPVELRGHKSSNGQAEQALPSEQLKQAVTGSNYQSEQAIVTEDKITCFAHEINSPLGTGIMTASYLSQEVEDLALLFKEGAIKKSDLERHLNLYSESADIILANLQSAAEIVKDFRKSAAGQQAQQRQTFSIKAQVKQVLLALKPRLTQAGHQIQLNCGADLRISGFPNLLSQVIANLVLNSLFHGYDQGEQGSIVLNIFKEDNMVVFEYSDDGKGMNEDTLAHIFEPHFTTNREHGSTGLGLSIVKEIITAKCGGTIVCHSTEGKGVIFTIRLPIGELS</sequence>
<dbReference type="Proteomes" id="UP000192738">
    <property type="component" value="Unassembled WGS sequence"/>
</dbReference>
<feature type="transmembrane region" description="Helical" evidence="5">
    <location>
        <begin position="6"/>
        <end position="29"/>
    </location>
</feature>
<protein>
    <recommendedName>
        <fullName evidence="2">histidine kinase</fullName>
        <ecNumber evidence="2">2.7.13.3</ecNumber>
    </recommendedName>
</protein>
<dbReference type="Gene3D" id="1.10.287.130">
    <property type="match status" value="1"/>
</dbReference>
<dbReference type="InterPro" id="IPR003594">
    <property type="entry name" value="HATPase_dom"/>
</dbReference>
<dbReference type="Gene3D" id="3.30.565.10">
    <property type="entry name" value="Histidine kinase-like ATPase, C-terminal domain"/>
    <property type="match status" value="1"/>
</dbReference>
<evidence type="ECO:0000256" key="1">
    <source>
        <dbReference type="ARBA" id="ARBA00000085"/>
    </source>
</evidence>
<organism evidence="7 8">
    <name type="scientific">Sporomusa malonica</name>
    <dbReference type="NCBI Taxonomy" id="112901"/>
    <lineage>
        <taxon>Bacteria</taxon>
        <taxon>Bacillati</taxon>
        <taxon>Bacillota</taxon>
        <taxon>Negativicutes</taxon>
        <taxon>Selenomonadales</taxon>
        <taxon>Sporomusaceae</taxon>
        <taxon>Sporomusa</taxon>
    </lineage>
</organism>
<name>A0A1W1ZPQ9_9FIRM</name>
<dbReference type="CDD" id="cd00075">
    <property type="entry name" value="HATPase"/>
    <property type="match status" value="1"/>
</dbReference>
<evidence type="ECO:0000313" key="8">
    <source>
        <dbReference type="Proteomes" id="UP000192738"/>
    </source>
</evidence>
<dbReference type="PROSITE" id="PS50109">
    <property type="entry name" value="HIS_KIN"/>
    <property type="match status" value="1"/>
</dbReference>
<feature type="transmembrane region" description="Helical" evidence="5">
    <location>
        <begin position="107"/>
        <end position="124"/>
    </location>
</feature>
<feature type="transmembrane region" description="Helical" evidence="5">
    <location>
        <begin position="159"/>
        <end position="177"/>
    </location>
</feature>
<dbReference type="GO" id="GO:0004673">
    <property type="term" value="F:protein histidine kinase activity"/>
    <property type="evidence" value="ECO:0007669"/>
    <property type="project" value="UniProtKB-EC"/>
</dbReference>
<feature type="transmembrane region" description="Helical" evidence="5">
    <location>
        <begin position="67"/>
        <end position="87"/>
    </location>
</feature>
<feature type="transmembrane region" description="Helical" evidence="5">
    <location>
        <begin position="36"/>
        <end position="55"/>
    </location>
</feature>
<dbReference type="AlphaFoldDB" id="A0A1W1ZPQ9"/>
<dbReference type="GO" id="GO:0000160">
    <property type="term" value="P:phosphorelay signal transduction system"/>
    <property type="evidence" value="ECO:0007669"/>
    <property type="project" value="UniProtKB-KW"/>
</dbReference>
<dbReference type="STRING" id="112901.SAMN04488500_10491"/>
<dbReference type="SUPFAM" id="SSF55874">
    <property type="entry name" value="ATPase domain of HSP90 chaperone/DNA topoisomerase II/histidine kinase"/>
    <property type="match status" value="1"/>
</dbReference>
<dbReference type="SMART" id="SM00387">
    <property type="entry name" value="HATPase_c"/>
    <property type="match status" value="1"/>
</dbReference>
<dbReference type="OrthoDB" id="9784397at2"/>
<dbReference type="InterPro" id="IPR005467">
    <property type="entry name" value="His_kinase_dom"/>
</dbReference>
<dbReference type="InterPro" id="IPR036890">
    <property type="entry name" value="HATPase_C_sf"/>
</dbReference>
<evidence type="ECO:0000256" key="3">
    <source>
        <dbReference type="ARBA" id="ARBA00022777"/>
    </source>
</evidence>
<evidence type="ECO:0000313" key="7">
    <source>
        <dbReference type="EMBL" id="SMC50088.1"/>
    </source>
</evidence>
<comment type="catalytic activity">
    <reaction evidence="1">
        <text>ATP + protein L-histidine = ADP + protein N-phospho-L-histidine.</text>
        <dbReference type="EC" id="2.7.13.3"/>
    </reaction>
</comment>
<dbReference type="EMBL" id="FWXI01000004">
    <property type="protein sequence ID" value="SMC50088.1"/>
    <property type="molecule type" value="Genomic_DNA"/>
</dbReference>
<keyword evidence="5" id="KW-0812">Transmembrane</keyword>
<keyword evidence="3 7" id="KW-0418">Kinase</keyword>
<dbReference type="RefSeq" id="WP_084574754.1">
    <property type="nucleotide sequence ID" value="NZ_CP155572.1"/>
</dbReference>
<evidence type="ECO:0000256" key="2">
    <source>
        <dbReference type="ARBA" id="ARBA00012438"/>
    </source>
</evidence>
<proteinExistence type="predicted"/>
<accession>A0A1W1ZPQ9</accession>
<feature type="transmembrane region" description="Helical" evidence="5">
    <location>
        <begin position="189"/>
        <end position="209"/>
    </location>
</feature>
<dbReference type="InterPro" id="IPR004358">
    <property type="entry name" value="Sig_transdc_His_kin-like_C"/>
</dbReference>
<dbReference type="PRINTS" id="PR00344">
    <property type="entry name" value="BCTRLSENSOR"/>
</dbReference>
<feature type="transmembrane region" description="Helical" evidence="5">
    <location>
        <begin position="130"/>
        <end position="147"/>
    </location>
</feature>
<keyword evidence="4" id="KW-0902">Two-component regulatory system</keyword>
<reference evidence="7 8" key="1">
    <citation type="submission" date="2017-04" db="EMBL/GenBank/DDBJ databases">
        <authorList>
            <person name="Afonso C.L."/>
            <person name="Miller P.J."/>
            <person name="Scott M.A."/>
            <person name="Spackman E."/>
            <person name="Goraichik I."/>
            <person name="Dimitrov K.M."/>
            <person name="Suarez D.L."/>
            <person name="Swayne D.E."/>
        </authorList>
    </citation>
    <scope>NUCLEOTIDE SEQUENCE [LARGE SCALE GENOMIC DNA]</scope>
    <source>
        <strain evidence="7 8">DSM 5090</strain>
    </source>
</reference>
<evidence type="ECO:0000259" key="6">
    <source>
        <dbReference type="PROSITE" id="PS50109"/>
    </source>
</evidence>
<keyword evidence="3 7" id="KW-0808">Transferase</keyword>
<keyword evidence="5" id="KW-1133">Transmembrane helix</keyword>
<keyword evidence="5" id="KW-0472">Membrane</keyword>
<keyword evidence="8" id="KW-1185">Reference proteome</keyword>
<feature type="domain" description="Histidine kinase" evidence="6">
    <location>
        <begin position="278"/>
        <end position="509"/>
    </location>
</feature>
<dbReference type="PANTHER" id="PTHR43065">
    <property type="entry name" value="SENSOR HISTIDINE KINASE"/>
    <property type="match status" value="1"/>
</dbReference>
<evidence type="ECO:0000256" key="5">
    <source>
        <dbReference type="SAM" id="Phobius"/>
    </source>
</evidence>